<reference evidence="4" key="1">
    <citation type="journal article" date="2023" name="Commun. Biol.">
        <title>Genome analysis of Parmales, the sister group of diatoms, reveals the evolutionary specialization of diatoms from phago-mixotrophs to photoautotrophs.</title>
        <authorList>
            <person name="Ban H."/>
            <person name="Sato S."/>
            <person name="Yoshikawa S."/>
            <person name="Yamada K."/>
            <person name="Nakamura Y."/>
            <person name="Ichinomiya M."/>
            <person name="Sato N."/>
            <person name="Blanc-Mathieu R."/>
            <person name="Endo H."/>
            <person name="Kuwata A."/>
            <person name="Ogata H."/>
        </authorList>
    </citation>
    <scope>NUCLEOTIDE SEQUENCE [LARGE SCALE GENOMIC DNA]</scope>
    <source>
        <strain evidence="4">NIES 3701</strain>
    </source>
</reference>
<dbReference type="OrthoDB" id="194931at2759"/>
<protein>
    <submittedName>
        <fullName evidence="3">Uncharacterized protein</fullName>
    </submittedName>
</protein>
<gene>
    <name evidence="3" type="ORF">TrST_g10923</name>
</gene>
<dbReference type="EMBL" id="BRXY01000300">
    <property type="protein sequence ID" value="GMH85226.1"/>
    <property type="molecule type" value="Genomic_DNA"/>
</dbReference>
<dbReference type="InterPro" id="IPR021862">
    <property type="entry name" value="DUF3472"/>
</dbReference>
<organism evidence="3 4">
    <name type="scientific">Triparma strigata</name>
    <dbReference type="NCBI Taxonomy" id="1606541"/>
    <lineage>
        <taxon>Eukaryota</taxon>
        <taxon>Sar</taxon>
        <taxon>Stramenopiles</taxon>
        <taxon>Ochrophyta</taxon>
        <taxon>Bolidophyceae</taxon>
        <taxon>Parmales</taxon>
        <taxon>Triparmaceae</taxon>
        <taxon>Triparma</taxon>
    </lineage>
</organism>
<feature type="region of interest" description="Disordered" evidence="1">
    <location>
        <begin position="446"/>
        <end position="471"/>
    </location>
</feature>
<sequence>MCLEAVLAPVSLLLLLGCFTQIPAAQGVSCGGHFADSCLECPQGNGAAWCNGECMWNALTVSCVDSAVDCGASGPSDAATCDDCGSTAEVCQGECSFNSIDNTCRPEFSNDVRTASVHLSYTVPDAISEPAWWFQRIQPVSSSSATYFCGVGNSYGYGGIQQVDGDSTSNPPNGKVIFSIWDGGCDQDVEPDCDPSLLAATLICGTGVTCTDFGGEGTGRKSYFSTDQVPVVGQEYFMAVHAEPAASDRVEMTGFFYSQGTGWRLLSKIDTNRSGKNWYLGGLYSFVEQWTEGNTLEPRDSLYGPSWISGETIDWHQVTRAQYDYGTPENHEHVNGYYNAEGNNVGIATGGDIEPVATQYQVFNYNEETELPAALVDFSGRIECLVGATTAEAIASCFSAAIEEEEEEDDSCLSDSDCPVSSDPYCGYHCLESQCAMWCEDAAPPTNEEEEEEEEGLEESHNGNSASSSLKSNALPTLSGLFLALFNLR</sequence>
<feature type="chain" id="PRO_5040780815" evidence="2">
    <location>
        <begin position="28"/>
        <end position="489"/>
    </location>
</feature>
<keyword evidence="4" id="KW-1185">Reference proteome</keyword>
<dbReference type="Pfam" id="PF11958">
    <property type="entry name" value="DUF3472"/>
    <property type="match status" value="1"/>
</dbReference>
<evidence type="ECO:0000256" key="1">
    <source>
        <dbReference type="SAM" id="MobiDB-lite"/>
    </source>
</evidence>
<evidence type="ECO:0000256" key="2">
    <source>
        <dbReference type="SAM" id="SignalP"/>
    </source>
</evidence>
<accession>A0A9W7B6S4</accession>
<feature type="compositionally biased region" description="Acidic residues" evidence="1">
    <location>
        <begin position="447"/>
        <end position="457"/>
    </location>
</feature>
<proteinExistence type="predicted"/>
<evidence type="ECO:0000313" key="3">
    <source>
        <dbReference type="EMBL" id="GMH85226.1"/>
    </source>
</evidence>
<evidence type="ECO:0000313" key="4">
    <source>
        <dbReference type="Proteomes" id="UP001165085"/>
    </source>
</evidence>
<name>A0A9W7B6S4_9STRA</name>
<feature type="signal peptide" evidence="2">
    <location>
        <begin position="1"/>
        <end position="27"/>
    </location>
</feature>
<comment type="caution">
    <text evidence="3">The sequence shown here is derived from an EMBL/GenBank/DDBJ whole genome shotgun (WGS) entry which is preliminary data.</text>
</comment>
<dbReference type="AlphaFoldDB" id="A0A9W7B6S4"/>
<keyword evidence="2" id="KW-0732">Signal</keyword>
<dbReference type="Proteomes" id="UP001165085">
    <property type="component" value="Unassembled WGS sequence"/>
</dbReference>